<dbReference type="InterPro" id="IPR054506">
    <property type="entry name" value="DnaA_N-like_STI"/>
</dbReference>
<accession>A0A8T0I897</accession>
<feature type="region of interest" description="Disordered" evidence="1">
    <location>
        <begin position="935"/>
        <end position="1038"/>
    </location>
</feature>
<dbReference type="EMBL" id="CM026424">
    <property type="protein sequence ID" value="KAG0579189.1"/>
    <property type="molecule type" value="Genomic_DNA"/>
</dbReference>
<dbReference type="Pfam" id="PF23007">
    <property type="entry name" value="DnaA_N-like_STI"/>
    <property type="match status" value="1"/>
</dbReference>
<dbReference type="AlphaFoldDB" id="A0A8T0I897"/>
<gene>
    <name evidence="3" type="ORF">KC19_4G080000</name>
</gene>
<feature type="compositionally biased region" description="Basic and acidic residues" evidence="1">
    <location>
        <begin position="693"/>
        <end position="722"/>
    </location>
</feature>
<proteinExistence type="predicted"/>
<evidence type="ECO:0000313" key="3">
    <source>
        <dbReference type="EMBL" id="KAG0579189.1"/>
    </source>
</evidence>
<evidence type="ECO:0000256" key="1">
    <source>
        <dbReference type="SAM" id="MobiDB-lite"/>
    </source>
</evidence>
<comment type="caution">
    <text evidence="3">The sequence shown here is derived from an EMBL/GenBank/DDBJ whole genome shotgun (WGS) entry which is preliminary data.</text>
</comment>
<evidence type="ECO:0000259" key="2">
    <source>
        <dbReference type="Pfam" id="PF23007"/>
    </source>
</evidence>
<protein>
    <recommendedName>
        <fullName evidence="2">STICHEL DnaA-N-like alpha-beta domain-containing protein</fullName>
    </recommendedName>
</protein>
<feature type="region of interest" description="Disordered" evidence="1">
    <location>
        <begin position="693"/>
        <end position="731"/>
    </location>
</feature>
<feature type="compositionally biased region" description="Polar residues" evidence="1">
    <location>
        <begin position="1003"/>
        <end position="1031"/>
    </location>
</feature>
<feature type="compositionally biased region" description="Polar residues" evidence="1">
    <location>
        <begin position="974"/>
        <end position="986"/>
    </location>
</feature>
<feature type="domain" description="STICHEL DnaA-N-like alpha-beta" evidence="2">
    <location>
        <begin position="815"/>
        <end position="895"/>
    </location>
</feature>
<name>A0A8T0I897_CERPU</name>
<reference evidence="3" key="1">
    <citation type="submission" date="2020-06" db="EMBL/GenBank/DDBJ databases">
        <title>WGS assembly of Ceratodon purpureus strain R40.</title>
        <authorList>
            <person name="Carey S.B."/>
            <person name="Jenkins J."/>
            <person name="Shu S."/>
            <person name="Lovell J.T."/>
            <person name="Sreedasyam A."/>
            <person name="Maumus F."/>
            <person name="Tiley G.P."/>
            <person name="Fernandez-Pozo N."/>
            <person name="Barry K."/>
            <person name="Chen C."/>
            <person name="Wang M."/>
            <person name="Lipzen A."/>
            <person name="Daum C."/>
            <person name="Saski C.A."/>
            <person name="Payton A.C."/>
            <person name="Mcbreen J.C."/>
            <person name="Conrad R.E."/>
            <person name="Kollar L.M."/>
            <person name="Olsson S."/>
            <person name="Huttunen S."/>
            <person name="Landis J.B."/>
            <person name="Wickett N.J."/>
            <person name="Johnson M.G."/>
            <person name="Rensing S.A."/>
            <person name="Grimwood J."/>
            <person name="Schmutz J."/>
            <person name="Mcdaniel S.F."/>
        </authorList>
    </citation>
    <scope>NUCLEOTIDE SEQUENCE</scope>
    <source>
        <strain evidence="3">R40</strain>
    </source>
</reference>
<feature type="compositionally biased region" description="Basic residues" evidence="1">
    <location>
        <begin position="944"/>
        <end position="956"/>
    </location>
</feature>
<evidence type="ECO:0000313" key="4">
    <source>
        <dbReference type="Proteomes" id="UP000822688"/>
    </source>
</evidence>
<sequence length="1149" mass="127645">MAYSWDDEHLDVVNPDFSLLMSDCPAELSLQSHGLMLDVRRSVQLPYSREGAASRRTPVPTARDVRVLRRVQSFQDPAVSSSLSSAGGSYPVLTRVRSFFDFSREDPQVLDFKASNVLSHSEKVCPGGDGGVGDDYNHKAAEEKVGSNETSAASDVKDTSVESKSFDDAEAYTIDNGDKKAMDAISSGLDKPATGTPGAGKVDVSETIKKIESALEDALNVGSLKIDVRERIKRIQSAFEGFIPWDSAIGRPKVELRDPKPVAKVEVEEVPESGVEKLKTSQSDDGIQIERERITKEMKEGGGLDDSKTGDEVRACTLGLECIDHDFPVELNQEQIIQDIKDSNPDVSYEVGEVQVDTTRDTAVENYSHSQNEDAADDSEMERIIKGMEDGGLCLVNNVREVAQSTESVKPVVPESGACSEDEPLDMEMEETDLSALDSMDEMDAIQAVMLDFEAVDPVVVVRDPLSELKHVEIHHDMSEEEPEECGRATQVEEEPEACGRATQVEEEPEACGRAIQVEEELEGCSGAAQAQVDSPCNVAASELITVQSDTLDELMQEMRVEDVKEETPEYSDESVIVESSRYTAVANVEDDASSELNQILEEIRSRQSSRLKLIANVDKFDGGMSWDPANGKSGNLQSDDKVNLVRETSLTTLTLNEVDDVRPSMPWNVGSEIHLDTQVAASNVVKQDRFTKEMNDNSSRKSNEFQLEAGRESVVSEKSTTDHTSGLPSPLSQLLDYRHGSAFTFLNVQDDFPEPSSSTVELPAVPNNLVGMFERASKEASAQKPQKVKAKIHTVNRLNVQELLRAEDVQMFDERDSIQLWNRVLQELTSRNLKHLLLTQGRLISAGVASDGSSAIVEIEFQYASDKHKAERSWRSICSAFQCVLSLPIELRISSMKNVFDEGLLPRNLEGMDDEERNLLIQYTSRLKQETEVACYSTDHSHAGSHSKRRRRRARRDWQPKEIVAQELEPQPRSETGSVPGLTQPTHRRNGSIARPIADWRNNGSMESSFSESVEQNSRSTEIGQSSMPIGSNGRRPRLRTMLDAEKSDTDDNQAATQSNPTRQKITEFRTDRGLPLDVFCFPCTQRIPLFRREPTRDMDQFQTGREGDLRSKRIDRRVNAQGQPFFLRMVPCKSVSTVRTSKARPHG</sequence>
<dbReference type="Proteomes" id="UP000822688">
    <property type="component" value="Chromosome 4"/>
</dbReference>
<keyword evidence="4" id="KW-1185">Reference proteome</keyword>
<organism evidence="3 4">
    <name type="scientific">Ceratodon purpureus</name>
    <name type="common">Fire moss</name>
    <name type="synonym">Dicranum purpureum</name>
    <dbReference type="NCBI Taxonomy" id="3225"/>
    <lineage>
        <taxon>Eukaryota</taxon>
        <taxon>Viridiplantae</taxon>
        <taxon>Streptophyta</taxon>
        <taxon>Embryophyta</taxon>
        <taxon>Bryophyta</taxon>
        <taxon>Bryophytina</taxon>
        <taxon>Bryopsida</taxon>
        <taxon>Dicranidae</taxon>
        <taxon>Pseudoditrichales</taxon>
        <taxon>Ditrichaceae</taxon>
        <taxon>Ceratodon</taxon>
    </lineage>
</organism>